<sequence length="582" mass="67288">MKLVFINAIIFTFALCFWLTYSYIYPRKKIPIYFILIACSLFPIVSIWRKGVFESGDFSLHAQLAMLFYESLKEGVLVPKWATDFCGLYGYPHFFYFYKLPYYITSLFHEVGLSYIASMKLLFSSAYVISGLSMYIFLRNHFSKTASFLGAILYLFTPYQLTGLHFRHDLGELFGYILIPILFLATDKLLKYSKLQYWLFVLITYSSLIFSHHIAPVLITLPLIIYASISLHFNPGNKKKRLFLFLSALLLSILLTAFHWAPMVFESHLVYQHRMVDIEFVPTWWYLYSPWRYGLLFQGNKGQLGTLIGYSHLVIVLLSFRLLYVVGVAKKNRYFLKFFLTLTVLAFLLMQPFSEKLWHIIPLFDNFQFASRLLAVTTFTIPFLSALVVTYHPRISRHINKRIIYIFALMSVVYTILNWGNRGMIPEATDASLRGQIRSLCGQLLMPAHNDIGSFLTKISNRAGEVEVIRGDIEIKNIQRSSHSLLLEVLALERGVIQINTTYFLGWNAIDNGKSIKNFHEINKNNNFIRLNISEGHHRIKIQYTGTVISRLATGVSILSIFPVGILALYLIHSRKRIKSSV</sequence>
<feature type="transmembrane region" description="Helical" evidence="1">
    <location>
        <begin position="334"/>
        <end position="353"/>
    </location>
</feature>
<protein>
    <recommendedName>
        <fullName evidence="4">Membrane protein 6-pyruvoyl-tetrahydropterin synthase-related domain-containing protein</fullName>
    </recommendedName>
</protein>
<gene>
    <name evidence="2" type="ORF">A3C24_04410</name>
</gene>
<evidence type="ECO:0000313" key="3">
    <source>
        <dbReference type="Proteomes" id="UP000177159"/>
    </source>
</evidence>
<feature type="transmembrane region" description="Helical" evidence="1">
    <location>
        <begin position="307"/>
        <end position="327"/>
    </location>
</feature>
<keyword evidence="1" id="KW-0812">Transmembrane</keyword>
<organism evidence="2 3">
    <name type="scientific">Candidatus Roizmanbacteria bacterium RIFCSPHIGHO2_02_FULL_37_24</name>
    <dbReference type="NCBI Taxonomy" id="1802037"/>
    <lineage>
        <taxon>Bacteria</taxon>
        <taxon>Candidatus Roizmaniibacteriota</taxon>
    </lineage>
</organism>
<proteinExistence type="predicted"/>
<evidence type="ECO:0000256" key="1">
    <source>
        <dbReference type="SAM" id="Phobius"/>
    </source>
</evidence>
<evidence type="ECO:0000313" key="2">
    <source>
        <dbReference type="EMBL" id="OGK22832.1"/>
    </source>
</evidence>
<keyword evidence="1" id="KW-0472">Membrane</keyword>
<feature type="transmembrane region" description="Helical" evidence="1">
    <location>
        <begin position="552"/>
        <end position="572"/>
    </location>
</feature>
<reference evidence="2 3" key="1">
    <citation type="journal article" date="2016" name="Nat. Commun.">
        <title>Thousands of microbial genomes shed light on interconnected biogeochemical processes in an aquifer system.</title>
        <authorList>
            <person name="Anantharaman K."/>
            <person name="Brown C.T."/>
            <person name="Hug L.A."/>
            <person name="Sharon I."/>
            <person name="Castelle C.J."/>
            <person name="Probst A.J."/>
            <person name="Thomas B.C."/>
            <person name="Singh A."/>
            <person name="Wilkins M.J."/>
            <person name="Karaoz U."/>
            <person name="Brodie E.L."/>
            <person name="Williams K.H."/>
            <person name="Hubbard S.S."/>
            <person name="Banfield J.F."/>
        </authorList>
    </citation>
    <scope>NUCLEOTIDE SEQUENCE [LARGE SCALE GENOMIC DNA]</scope>
</reference>
<feature type="transmembrane region" description="Helical" evidence="1">
    <location>
        <begin position="115"/>
        <end position="138"/>
    </location>
</feature>
<feature type="transmembrane region" description="Helical" evidence="1">
    <location>
        <begin position="403"/>
        <end position="420"/>
    </location>
</feature>
<feature type="transmembrane region" description="Helical" evidence="1">
    <location>
        <begin position="145"/>
        <end position="161"/>
    </location>
</feature>
<feature type="transmembrane region" description="Helical" evidence="1">
    <location>
        <begin position="6"/>
        <end position="24"/>
    </location>
</feature>
<feature type="transmembrane region" description="Helical" evidence="1">
    <location>
        <begin position="242"/>
        <end position="261"/>
    </location>
</feature>
<dbReference type="AlphaFoldDB" id="A0A1F7GWH4"/>
<evidence type="ECO:0008006" key="4">
    <source>
        <dbReference type="Google" id="ProtNLM"/>
    </source>
</evidence>
<feature type="transmembrane region" description="Helical" evidence="1">
    <location>
        <begin position="31"/>
        <end position="48"/>
    </location>
</feature>
<feature type="transmembrane region" description="Helical" evidence="1">
    <location>
        <begin position="217"/>
        <end position="235"/>
    </location>
</feature>
<dbReference type="EMBL" id="MFZM01000032">
    <property type="protein sequence ID" value="OGK22832.1"/>
    <property type="molecule type" value="Genomic_DNA"/>
</dbReference>
<accession>A0A1F7GWH4</accession>
<keyword evidence="1" id="KW-1133">Transmembrane helix</keyword>
<name>A0A1F7GWH4_9BACT</name>
<feature type="transmembrane region" description="Helical" evidence="1">
    <location>
        <begin position="373"/>
        <end position="391"/>
    </location>
</feature>
<comment type="caution">
    <text evidence="2">The sequence shown here is derived from an EMBL/GenBank/DDBJ whole genome shotgun (WGS) entry which is preliminary data.</text>
</comment>
<dbReference type="Proteomes" id="UP000177159">
    <property type="component" value="Unassembled WGS sequence"/>
</dbReference>